<feature type="transmembrane region" description="Helical" evidence="6">
    <location>
        <begin position="299"/>
        <end position="320"/>
    </location>
</feature>
<evidence type="ECO:0000313" key="8">
    <source>
        <dbReference type="EMBL" id="KAJ9156730.1"/>
    </source>
</evidence>
<feature type="transmembrane region" description="Helical" evidence="6">
    <location>
        <begin position="470"/>
        <end position="492"/>
    </location>
</feature>
<feature type="transmembrane region" description="Helical" evidence="6">
    <location>
        <begin position="549"/>
        <end position="567"/>
    </location>
</feature>
<keyword evidence="2 6" id="KW-0812">Transmembrane</keyword>
<feature type="transmembrane region" description="Helical" evidence="6">
    <location>
        <begin position="201"/>
        <end position="226"/>
    </location>
</feature>
<gene>
    <name evidence="8" type="ORF">NKR23_g1453</name>
</gene>
<dbReference type="PROSITE" id="PS50850">
    <property type="entry name" value="MFS"/>
    <property type="match status" value="1"/>
</dbReference>
<reference evidence="8" key="1">
    <citation type="submission" date="2022-07" db="EMBL/GenBank/DDBJ databases">
        <title>Fungi with potential for degradation of polypropylene.</title>
        <authorList>
            <person name="Gostincar C."/>
        </authorList>
    </citation>
    <scope>NUCLEOTIDE SEQUENCE</scope>
    <source>
        <strain evidence="8">EXF-13308</strain>
    </source>
</reference>
<proteinExistence type="predicted"/>
<feature type="transmembrane region" description="Helical" evidence="6">
    <location>
        <begin position="171"/>
        <end position="195"/>
    </location>
</feature>
<name>A0AA38W000_9PEZI</name>
<dbReference type="InterPro" id="IPR020846">
    <property type="entry name" value="MFS_dom"/>
</dbReference>
<evidence type="ECO:0000259" key="7">
    <source>
        <dbReference type="PROSITE" id="PS50850"/>
    </source>
</evidence>
<feature type="region of interest" description="Disordered" evidence="5">
    <location>
        <begin position="1"/>
        <end position="69"/>
    </location>
</feature>
<dbReference type="Proteomes" id="UP001174694">
    <property type="component" value="Unassembled WGS sequence"/>
</dbReference>
<sequence length="595" mass="62405">MARESGPAGSAPFRDDSPASKPDSSNDGEFPSSEGTATEGTPLLRSEVSSQTARDDAPTPKPSGPDAADHAVSPLRAVCIIASMWALIFLQASNMSGMTMTQSVIAEELQAYDGAMWFTSSYLITTASLAPLVGRLSTIFSPGIMILFSSFFFAVGALVASQAHSFGVFILGRVLIGVGGAGIMTLSLILVLQLASKRRRGIFVGLVNAGFTIGLSTGAVVFGALLEPLGWRALFWIQAPIGIVAGIGVYFSMPAFATGKGSKDKTVLQKVLGIDYAGAATLTATIVLFLYGLSGTIQILPIVLSLVTLVLFVVTEYFVASDPLIPLKVLQSRGVLLSCLAQQGFMAARWTVLYYAPIFVLAVRGLSPAVAGAVLIPTNAGFGSGGLIIGWLHVRRAGSFWLPCLVSIALFGAALFGLGLVSNAAAPAWLYVAVVFANGFCTGAALNYTLAHLLHLAEPETHFIATSMLATFRGFAGSFGTSIGGGIFTRTLRASLEEGYRRLDGGGDGAGRAALIKRLVGSPALVFRGGLSEAERLVAVRGYEDSLRVLYRSACALVVVVLFLQAGTGWTAPVSDEEEEEIREEILEHDGNMEA</sequence>
<dbReference type="InterPro" id="IPR011701">
    <property type="entry name" value="MFS"/>
</dbReference>
<comment type="subcellular location">
    <subcellularLocation>
        <location evidence="1">Membrane</location>
        <topology evidence="1">Multi-pass membrane protein</topology>
    </subcellularLocation>
</comment>
<keyword evidence="4 6" id="KW-0472">Membrane</keyword>
<evidence type="ECO:0000256" key="4">
    <source>
        <dbReference type="ARBA" id="ARBA00023136"/>
    </source>
</evidence>
<feature type="transmembrane region" description="Helical" evidence="6">
    <location>
        <begin position="111"/>
        <end position="133"/>
    </location>
</feature>
<dbReference type="PANTHER" id="PTHR23501:SF6">
    <property type="entry name" value="MULTIDRUG TRANSPORTER, PUTATIVE (AFU_ORTHOLOGUE AFUA_3G14560)-RELATED"/>
    <property type="match status" value="1"/>
</dbReference>
<dbReference type="GO" id="GO:0015174">
    <property type="term" value="F:basic amino acid transmembrane transporter activity"/>
    <property type="evidence" value="ECO:0007669"/>
    <property type="project" value="TreeGrafter"/>
</dbReference>
<feature type="transmembrane region" description="Helical" evidence="6">
    <location>
        <begin position="71"/>
        <end position="90"/>
    </location>
</feature>
<feature type="transmembrane region" description="Helical" evidence="6">
    <location>
        <begin position="233"/>
        <end position="253"/>
    </location>
</feature>
<dbReference type="EMBL" id="JANBVO010000002">
    <property type="protein sequence ID" value="KAJ9156730.1"/>
    <property type="molecule type" value="Genomic_DNA"/>
</dbReference>
<comment type="caution">
    <text evidence="8">The sequence shown here is derived from an EMBL/GenBank/DDBJ whole genome shotgun (WGS) entry which is preliminary data.</text>
</comment>
<feature type="transmembrane region" description="Helical" evidence="6">
    <location>
        <begin position="139"/>
        <end position="159"/>
    </location>
</feature>
<feature type="transmembrane region" description="Helical" evidence="6">
    <location>
        <begin position="340"/>
        <end position="363"/>
    </location>
</feature>
<feature type="domain" description="Major facilitator superfamily (MFS) profile" evidence="7">
    <location>
        <begin position="80"/>
        <end position="547"/>
    </location>
</feature>
<organism evidence="8 9">
    <name type="scientific">Pleurostoma richardsiae</name>
    <dbReference type="NCBI Taxonomy" id="41990"/>
    <lineage>
        <taxon>Eukaryota</taxon>
        <taxon>Fungi</taxon>
        <taxon>Dikarya</taxon>
        <taxon>Ascomycota</taxon>
        <taxon>Pezizomycotina</taxon>
        <taxon>Sordariomycetes</taxon>
        <taxon>Sordariomycetidae</taxon>
        <taxon>Calosphaeriales</taxon>
        <taxon>Pleurostomataceae</taxon>
        <taxon>Pleurostoma</taxon>
    </lineage>
</organism>
<dbReference type="Pfam" id="PF07690">
    <property type="entry name" value="MFS_1"/>
    <property type="match status" value="1"/>
</dbReference>
<keyword evidence="9" id="KW-1185">Reference proteome</keyword>
<evidence type="ECO:0000256" key="5">
    <source>
        <dbReference type="SAM" id="MobiDB-lite"/>
    </source>
</evidence>
<feature type="transmembrane region" description="Helical" evidence="6">
    <location>
        <begin position="428"/>
        <end position="450"/>
    </location>
</feature>
<dbReference type="GO" id="GO:0000329">
    <property type="term" value="C:fungal-type vacuole membrane"/>
    <property type="evidence" value="ECO:0007669"/>
    <property type="project" value="TreeGrafter"/>
</dbReference>
<dbReference type="InterPro" id="IPR036259">
    <property type="entry name" value="MFS_trans_sf"/>
</dbReference>
<dbReference type="PANTHER" id="PTHR23501">
    <property type="entry name" value="MAJOR FACILITATOR SUPERFAMILY"/>
    <property type="match status" value="1"/>
</dbReference>
<accession>A0AA38W000</accession>
<evidence type="ECO:0000256" key="2">
    <source>
        <dbReference type="ARBA" id="ARBA00022692"/>
    </source>
</evidence>
<evidence type="ECO:0000256" key="3">
    <source>
        <dbReference type="ARBA" id="ARBA00022989"/>
    </source>
</evidence>
<evidence type="ECO:0000313" key="9">
    <source>
        <dbReference type="Proteomes" id="UP001174694"/>
    </source>
</evidence>
<dbReference type="SUPFAM" id="SSF103473">
    <property type="entry name" value="MFS general substrate transporter"/>
    <property type="match status" value="1"/>
</dbReference>
<feature type="transmembrane region" description="Helical" evidence="6">
    <location>
        <begin position="400"/>
        <end position="421"/>
    </location>
</feature>
<feature type="compositionally biased region" description="Polar residues" evidence="5">
    <location>
        <begin position="22"/>
        <end position="39"/>
    </location>
</feature>
<protein>
    <submittedName>
        <fullName evidence="8">MFS general substrate transporter</fullName>
    </submittedName>
</protein>
<dbReference type="Gene3D" id="1.20.1250.20">
    <property type="entry name" value="MFS general substrate transporter like domains"/>
    <property type="match status" value="1"/>
</dbReference>
<evidence type="ECO:0000256" key="1">
    <source>
        <dbReference type="ARBA" id="ARBA00004141"/>
    </source>
</evidence>
<keyword evidence="3 6" id="KW-1133">Transmembrane helix</keyword>
<evidence type="ECO:0000256" key="6">
    <source>
        <dbReference type="SAM" id="Phobius"/>
    </source>
</evidence>
<dbReference type="AlphaFoldDB" id="A0AA38W000"/>
<feature type="transmembrane region" description="Helical" evidence="6">
    <location>
        <begin position="273"/>
        <end position="292"/>
    </location>
</feature>